<dbReference type="Proteomes" id="UP001157161">
    <property type="component" value="Unassembled WGS sequence"/>
</dbReference>
<feature type="region of interest" description="Disordered" evidence="2">
    <location>
        <begin position="71"/>
        <end position="91"/>
    </location>
</feature>
<feature type="domain" description="Impact N-terminal" evidence="3">
    <location>
        <begin position="32"/>
        <end position="136"/>
    </location>
</feature>
<dbReference type="InterPro" id="IPR023582">
    <property type="entry name" value="Impact"/>
</dbReference>
<comment type="caution">
    <text evidence="4">The sequence shown here is derived from an EMBL/GenBank/DDBJ whole genome shotgun (WGS) entry which is preliminary data.</text>
</comment>
<comment type="similarity">
    <text evidence="1">Belongs to the IMPACT family.</text>
</comment>
<evidence type="ECO:0000259" key="3">
    <source>
        <dbReference type="Pfam" id="PF01205"/>
    </source>
</evidence>
<dbReference type="InterPro" id="IPR036956">
    <property type="entry name" value="Impact_N_sf"/>
</dbReference>
<dbReference type="RefSeq" id="WP_284249544.1">
    <property type="nucleotide sequence ID" value="NZ_BSUM01000001.1"/>
</dbReference>
<feature type="compositionally biased region" description="Basic and acidic residues" evidence="2">
    <location>
        <begin position="73"/>
        <end position="82"/>
    </location>
</feature>
<proteinExistence type="inferred from homology"/>
<organism evidence="4 5">
    <name type="scientific">Litorihabitans aurantiacus</name>
    <dbReference type="NCBI Taxonomy" id="1930061"/>
    <lineage>
        <taxon>Bacteria</taxon>
        <taxon>Bacillati</taxon>
        <taxon>Actinomycetota</taxon>
        <taxon>Actinomycetes</taxon>
        <taxon>Micrococcales</taxon>
        <taxon>Beutenbergiaceae</taxon>
        <taxon>Litorihabitans</taxon>
    </lineage>
</organism>
<dbReference type="InterPro" id="IPR020568">
    <property type="entry name" value="Ribosomal_Su5_D2-typ_SF"/>
</dbReference>
<dbReference type="Pfam" id="PF01205">
    <property type="entry name" value="Impact_N"/>
    <property type="match status" value="1"/>
</dbReference>
<dbReference type="GO" id="GO:0005737">
    <property type="term" value="C:cytoplasm"/>
    <property type="evidence" value="ECO:0007669"/>
    <property type="project" value="TreeGrafter"/>
</dbReference>
<accession>A0AA37XB74</accession>
<sequence>MTEPPPRDATTEGPTSYTTLRRDVVVEREISRSRFLTFLSPVPDEPAARERIADVRALHPRARHHVTAMILGPRRDLERSNDDGEPSGTGGAPMLDALRAAGVSDVVAIVVRYFGGVLLGTGGLARAYRGGVVDALAQASLRRRTLLRRHAVRASYAQAAAIEAEARRRGWVLEATYGEEVELLIDADPDRTGEVHRVVERASAGAAGVRDVGERWV</sequence>
<keyword evidence="5" id="KW-1185">Reference proteome</keyword>
<dbReference type="SUPFAM" id="SSF54211">
    <property type="entry name" value="Ribosomal protein S5 domain 2-like"/>
    <property type="match status" value="1"/>
</dbReference>
<reference evidence="4" key="2">
    <citation type="submission" date="2023-02" db="EMBL/GenBank/DDBJ databases">
        <authorList>
            <person name="Sun Q."/>
            <person name="Mori K."/>
        </authorList>
    </citation>
    <scope>NUCLEOTIDE SEQUENCE</scope>
    <source>
        <strain evidence="4">NBRC 112290</strain>
    </source>
</reference>
<evidence type="ECO:0000313" key="5">
    <source>
        <dbReference type="Proteomes" id="UP001157161"/>
    </source>
</evidence>
<dbReference type="InterPro" id="IPR020569">
    <property type="entry name" value="UPF0029_Impact_CS"/>
</dbReference>
<dbReference type="PANTHER" id="PTHR16301:SF20">
    <property type="entry name" value="IMPACT FAMILY MEMBER YIGZ"/>
    <property type="match status" value="1"/>
</dbReference>
<gene>
    <name evidence="4" type="ORF">GCM10025875_07860</name>
</gene>
<dbReference type="Gene3D" id="3.30.230.30">
    <property type="entry name" value="Impact, N-terminal domain"/>
    <property type="match status" value="1"/>
</dbReference>
<dbReference type="EMBL" id="BSUM01000001">
    <property type="protein sequence ID" value="GMA30794.1"/>
    <property type="molecule type" value="Genomic_DNA"/>
</dbReference>
<name>A0AA37XB74_9MICO</name>
<evidence type="ECO:0000256" key="2">
    <source>
        <dbReference type="SAM" id="MobiDB-lite"/>
    </source>
</evidence>
<evidence type="ECO:0000256" key="1">
    <source>
        <dbReference type="ARBA" id="ARBA00007665"/>
    </source>
</evidence>
<dbReference type="GO" id="GO:0006446">
    <property type="term" value="P:regulation of translational initiation"/>
    <property type="evidence" value="ECO:0007669"/>
    <property type="project" value="TreeGrafter"/>
</dbReference>
<dbReference type="PROSITE" id="PS00910">
    <property type="entry name" value="UPF0029"/>
    <property type="match status" value="1"/>
</dbReference>
<evidence type="ECO:0000313" key="4">
    <source>
        <dbReference type="EMBL" id="GMA30794.1"/>
    </source>
</evidence>
<protein>
    <submittedName>
        <fullName evidence="4">YigZ family protein</fullName>
    </submittedName>
</protein>
<reference evidence="4" key="1">
    <citation type="journal article" date="2014" name="Int. J. Syst. Evol. Microbiol.">
        <title>Complete genome sequence of Corynebacterium casei LMG S-19264T (=DSM 44701T), isolated from a smear-ripened cheese.</title>
        <authorList>
            <consortium name="US DOE Joint Genome Institute (JGI-PGF)"/>
            <person name="Walter F."/>
            <person name="Albersmeier A."/>
            <person name="Kalinowski J."/>
            <person name="Ruckert C."/>
        </authorList>
    </citation>
    <scope>NUCLEOTIDE SEQUENCE</scope>
    <source>
        <strain evidence="4">NBRC 112290</strain>
    </source>
</reference>
<dbReference type="PANTHER" id="PTHR16301">
    <property type="entry name" value="IMPACT-RELATED"/>
    <property type="match status" value="1"/>
</dbReference>
<dbReference type="InterPro" id="IPR001498">
    <property type="entry name" value="Impact_N"/>
</dbReference>
<dbReference type="AlphaFoldDB" id="A0AA37XB74"/>